<organism evidence="1 2">
    <name type="scientific">Methanobrevibacter millerae</name>
    <dbReference type="NCBI Taxonomy" id="230361"/>
    <lineage>
        <taxon>Archaea</taxon>
        <taxon>Methanobacteriati</taxon>
        <taxon>Methanobacteriota</taxon>
        <taxon>Methanomada group</taxon>
        <taxon>Methanobacteria</taxon>
        <taxon>Methanobacteriales</taxon>
        <taxon>Methanobacteriaceae</taxon>
        <taxon>Methanobrevibacter</taxon>
    </lineage>
</organism>
<dbReference type="Proteomes" id="UP000323439">
    <property type="component" value="Unassembled WGS sequence"/>
</dbReference>
<evidence type="ECO:0000313" key="2">
    <source>
        <dbReference type="Proteomes" id="UP000323439"/>
    </source>
</evidence>
<dbReference type="RefSeq" id="WP_149731909.1">
    <property type="nucleotide sequence ID" value="NZ_FMXB01000009.1"/>
</dbReference>
<dbReference type="EMBL" id="FMXB01000009">
    <property type="protein sequence ID" value="SDA56269.1"/>
    <property type="molecule type" value="Genomic_DNA"/>
</dbReference>
<accession>A0A1G5WDN7</accession>
<gene>
    <name evidence="1" type="ORF">SAMN02910315_01361</name>
</gene>
<dbReference type="OrthoDB" id="73768at2157"/>
<proteinExistence type="predicted"/>
<protein>
    <submittedName>
        <fullName evidence="1">Uncharacterized protein</fullName>
    </submittedName>
</protein>
<name>A0A1G5WDN7_9EURY</name>
<reference evidence="1 2" key="1">
    <citation type="submission" date="2016-10" db="EMBL/GenBank/DDBJ databases">
        <authorList>
            <person name="Varghese N."/>
            <person name="Submissions S."/>
        </authorList>
    </citation>
    <scope>NUCLEOTIDE SEQUENCE [LARGE SCALE GENOMIC DNA]</scope>
    <source>
        <strain evidence="1 2">DSM 16643</strain>
    </source>
</reference>
<evidence type="ECO:0000313" key="1">
    <source>
        <dbReference type="EMBL" id="SDA56269.1"/>
    </source>
</evidence>
<keyword evidence="2" id="KW-1185">Reference proteome</keyword>
<sequence>MALNLSPEQGVKLTKKDRYQVARKIKQGWKANCLIPDYVFDENGDIQIGSPNNRRVVKIVKIMDDGIHIENALKSKTLRVPWDKISLVEPTKEVRDGLKIGMYDGKYIAFSIYNSYKIQQITQFIINYIQNKRMDNTNMYS</sequence>
<dbReference type="AlphaFoldDB" id="A0A1G5WDN7"/>
<dbReference type="STRING" id="230361.sm9_0010"/>